<gene>
    <name evidence="2" type="ORF">N7492_000202</name>
</gene>
<evidence type="ECO:0000256" key="1">
    <source>
        <dbReference type="SAM" id="MobiDB-lite"/>
    </source>
</evidence>
<keyword evidence="3" id="KW-1185">Reference proteome</keyword>
<dbReference type="Proteomes" id="UP001146351">
    <property type="component" value="Unassembled WGS sequence"/>
</dbReference>
<reference evidence="2" key="1">
    <citation type="submission" date="2022-11" db="EMBL/GenBank/DDBJ databases">
        <authorList>
            <person name="Petersen C."/>
        </authorList>
    </citation>
    <scope>NUCLEOTIDE SEQUENCE</scope>
    <source>
        <strain evidence="2">IBT 21917</strain>
    </source>
</reference>
<reference evidence="2" key="2">
    <citation type="journal article" date="2023" name="IMA Fungus">
        <title>Comparative genomic study of the Penicillium genus elucidates a diverse pangenome and 15 lateral gene transfer events.</title>
        <authorList>
            <person name="Petersen C."/>
            <person name="Sorensen T."/>
            <person name="Nielsen M.R."/>
            <person name="Sondergaard T.E."/>
            <person name="Sorensen J.L."/>
            <person name="Fitzpatrick D.A."/>
            <person name="Frisvad J.C."/>
            <person name="Nielsen K.L."/>
        </authorList>
    </citation>
    <scope>NUCLEOTIDE SEQUENCE</scope>
    <source>
        <strain evidence="2">IBT 21917</strain>
    </source>
</reference>
<feature type="region of interest" description="Disordered" evidence="1">
    <location>
        <begin position="263"/>
        <end position="348"/>
    </location>
</feature>
<feature type="region of interest" description="Disordered" evidence="1">
    <location>
        <begin position="1"/>
        <end position="20"/>
    </location>
</feature>
<feature type="compositionally biased region" description="Acidic residues" evidence="1">
    <location>
        <begin position="263"/>
        <end position="275"/>
    </location>
</feature>
<accession>A0A9W9ISB9</accession>
<dbReference type="EMBL" id="JAPQKO010000001">
    <property type="protein sequence ID" value="KAJ5182586.1"/>
    <property type="molecule type" value="Genomic_DNA"/>
</dbReference>
<feature type="compositionally biased region" description="Polar residues" evidence="1">
    <location>
        <begin position="293"/>
        <end position="310"/>
    </location>
</feature>
<organism evidence="2 3">
    <name type="scientific">Penicillium capsulatum</name>
    <dbReference type="NCBI Taxonomy" id="69766"/>
    <lineage>
        <taxon>Eukaryota</taxon>
        <taxon>Fungi</taxon>
        <taxon>Dikarya</taxon>
        <taxon>Ascomycota</taxon>
        <taxon>Pezizomycotina</taxon>
        <taxon>Eurotiomycetes</taxon>
        <taxon>Eurotiomycetidae</taxon>
        <taxon>Eurotiales</taxon>
        <taxon>Aspergillaceae</taxon>
        <taxon>Penicillium</taxon>
    </lineage>
</organism>
<name>A0A9W9ISB9_9EURO</name>
<protein>
    <submittedName>
        <fullName evidence="2">Uncharacterized protein</fullName>
    </submittedName>
</protein>
<evidence type="ECO:0000313" key="2">
    <source>
        <dbReference type="EMBL" id="KAJ5182586.1"/>
    </source>
</evidence>
<feature type="region of interest" description="Disordered" evidence="1">
    <location>
        <begin position="151"/>
        <end position="184"/>
    </location>
</feature>
<feature type="compositionally biased region" description="Polar residues" evidence="1">
    <location>
        <begin position="1"/>
        <end position="18"/>
    </location>
</feature>
<dbReference type="OrthoDB" id="4630416at2759"/>
<feature type="compositionally biased region" description="Basic and acidic residues" evidence="1">
    <location>
        <begin position="161"/>
        <end position="178"/>
    </location>
</feature>
<evidence type="ECO:0000313" key="3">
    <source>
        <dbReference type="Proteomes" id="UP001146351"/>
    </source>
</evidence>
<comment type="caution">
    <text evidence="2">The sequence shown here is derived from an EMBL/GenBank/DDBJ whole genome shotgun (WGS) entry which is preliminary data.</text>
</comment>
<proteinExistence type="predicted"/>
<dbReference type="AlphaFoldDB" id="A0A9W9ISB9"/>
<sequence>MSSHTIPNDFPTSANVPTKLSREGQKALRDHYSFVRAQRKHYGVPFEEDKFSGHGTALMKAALNAGKCDQVPSHIMELQEQMHAEWLSKCTPEQLSSNPDWLMQNQSRPGKIVETASTIPGLHHTKAFGSKNQVIFLGWNKAAVEQAANEYPHQEQLQLQEEDRREKEREKRHADYLKSRQQHSDTTPVGTYIVECDEIERNWPDLTDDLELSISHTDTPGVFRGDFDFGVLEGIMIICSEKLALDKYCAQNDDDDEFQERDYLDEDESEEETDAADAVQATFKAGAKRNAPASKQTQSAKRSKESQSPPRNYLVKLRCRETGEGMIFSEPHGGSITFDRSSLPLRER</sequence>